<feature type="domain" description="HTH lysR-type" evidence="5">
    <location>
        <begin position="4"/>
        <end position="61"/>
    </location>
</feature>
<keyword evidence="3 6" id="KW-0238">DNA-binding</keyword>
<dbReference type="InterPro" id="IPR036388">
    <property type="entry name" value="WH-like_DNA-bd_sf"/>
</dbReference>
<dbReference type="EMBL" id="FNUL01000020">
    <property type="protein sequence ID" value="SEG04800.1"/>
    <property type="molecule type" value="Genomic_DNA"/>
</dbReference>
<dbReference type="PROSITE" id="PS50931">
    <property type="entry name" value="HTH_LYSR"/>
    <property type="match status" value="1"/>
</dbReference>
<evidence type="ECO:0000256" key="4">
    <source>
        <dbReference type="ARBA" id="ARBA00023163"/>
    </source>
</evidence>
<dbReference type="GO" id="GO:0005829">
    <property type="term" value="C:cytosol"/>
    <property type="evidence" value="ECO:0007669"/>
    <property type="project" value="TreeGrafter"/>
</dbReference>
<dbReference type="Pfam" id="PF00126">
    <property type="entry name" value="HTH_1"/>
    <property type="match status" value="1"/>
</dbReference>
<dbReference type="AlphaFoldDB" id="A0A1H5X0A3"/>
<dbReference type="Pfam" id="PF03466">
    <property type="entry name" value="LysR_substrate"/>
    <property type="match status" value="1"/>
</dbReference>
<dbReference type="FunFam" id="1.10.10.10:FF:000001">
    <property type="entry name" value="LysR family transcriptional regulator"/>
    <property type="match status" value="1"/>
</dbReference>
<evidence type="ECO:0000256" key="3">
    <source>
        <dbReference type="ARBA" id="ARBA00023125"/>
    </source>
</evidence>
<accession>A0A1H5X0A3</accession>
<keyword evidence="4" id="KW-0804">Transcription</keyword>
<evidence type="ECO:0000256" key="2">
    <source>
        <dbReference type="ARBA" id="ARBA00023015"/>
    </source>
</evidence>
<dbReference type="SUPFAM" id="SSF53850">
    <property type="entry name" value="Periplasmic binding protein-like II"/>
    <property type="match status" value="1"/>
</dbReference>
<proteinExistence type="inferred from homology"/>
<dbReference type="InterPro" id="IPR005119">
    <property type="entry name" value="LysR_subst-bd"/>
</dbReference>
<dbReference type="SUPFAM" id="SSF46785">
    <property type="entry name" value="Winged helix' DNA-binding domain"/>
    <property type="match status" value="1"/>
</dbReference>
<dbReference type="Gene3D" id="1.10.10.10">
    <property type="entry name" value="Winged helix-like DNA-binding domain superfamily/Winged helix DNA-binding domain"/>
    <property type="match status" value="1"/>
</dbReference>
<organism evidence="6 7">
    <name type="scientific">Lachnospira multipara</name>
    <dbReference type="NCBI Taxonomy" id="28051"/>
    <lineage>
        <taxon>Bacteria</taxon>
        <taxon>Bacillati</taxon>
        <taxon>Bacillota</taxon>
        <taxon>Clostridia</taxon>
        <taxon>Lachnospirales</taxon>
        <taxon>Lachnospiraceae</taxon>
        <taxon>Lachnospira</taxon>
    </lineage>
</organism>
<evidence type="ECO:0000313" key="7">
    <source>
        <dbReference type="Proteomes" id="UP000236726"/>
    </source>
</evidence>
<name>A0A1H5X0A3_9FIRM</name>
<dbReference type="CDD" id="cd05466">
    <property type="entry name" value="PBP2_LTTR_substrate"/>
    <property type="match status" value="1"/>
</dbReference>
<keyword evidence="2" id="KW-0805">Transcription regulation</keyword>
<reference evidence="6 7" key="1">
    <citation type="submission" date="2016-10" db="EMBL/GenBank/DDBJ databases">
        <authorList>
            <person name="de Groot N.N."/>
        </authorList>
    </citation>
    <scope>NUCLEOTIDE SEQUENCE [LARGE SCALE GENOMIC DNA]</scope>
    <source>
        <strain evidence="6 7">D15d</strain>
    </source>
</reference>
<dbReference type="PANTHER" id="PTHR30419">
    <property type="entry name" value="HTH-TYPE TRANSCRIPTIONAL REGULATOR YBHD"/>
    <property type="match status" value="1"/>
</dbReference>
<dbReference type="Proteomes" id="UP000236726">
    <property type="component" value="Unassembled WGS sequence"/>
</dbReference>
<dbReference type="PANTHER" id="PTHR30419:SF25">
    <property type="entry name" value="HTH-TYPE TRANSCRIPTIONAL REGULATOR YTLI"/>
    <property type="match status" value="1"/>
</dbReference>
<gene>
    <name evidence="6" type="ORF">SAMN05216537_1206</name>
</gene>
<dbReference type="InterPro" id="IPR036390">
    <property type="entry name" value="WH_DNA-bd_sf"/>
</dbReference>
<keyword evidence="7" id="KW-1185">Reference proteome</keyword>
<evidence type="ECO:0000259" key="5">
    <source>
        <dbReference type="PROSITE" id="PS50931"/>
    </source>
</evidence>
<protein>
    <submittedName>
        <fullName evidence="6">DNA-binding transcriptional regulator, LysR family</fullName>
    </submittedName>
</protein>
<evidence type="ECO:0000256" key="1">
    <source>
        <dbReference type="ARBA" id="ARBA00009437"/>
    </source>
</evidence>
<comment type="similarity">
    <text evidence="1">Belongs to the LysR transcriptional regulatory family.</text>
</comment>
<dbReference type="GO" id="GO:0003677">
    <property type="term" value="F:DNA binding"/>
    <property type="evidence" value="ECO:0007669"/>
    <property type="project" value="UniProtKB-KW"/>
</dbReference>
<dbReference type="InterPro" id="IPR000847">
    <property type="entry name" value="LysR_HTH_N"/>
</dbReference>
<dbReference type="Gene3D" id="3.40.190.290">
    <property type="match status" value="1"/>
</dbReference>
<dbReference type="GO" id="GO:0003700">
    <property type="term" value="F:DNA-binding transcription factor activity"/>
    <property type="evidence" value="ECO:0007669"/>
    <property type="project" value="InterPro"/>
</dbReference>
<dbReference type="InterPro" id="IPR050950">
    <property type="entry name" value="HTH-type_LysR_regulators"/>
</dbReference>
<dbReference type="PRINTS" id="PR00039">
    <property type="entry name" value="HTHLYSR"/>
</dbReference>
<dbReference type="RefSeq" id="WP_103953469.1">
    <property type="nucleotide sequence ID" value="NZ_FNUL01000020.1"/>
</dbReference>
<evidence type="ECO:0000313" key="6">
    <source>
        <dbReference type="EMBL" id="SEG04800.1"/>
    </source>
</evidence>
<sequence>MSKVTIEEIEIFLKVAQCKNFSRASEELFISQPTVTKWIQHLEKELGLSLFERNSKSVCLTEAGEFFYSRFSKMVEEFHDTTKTAMRLYGNEQITISIGALHGYGYDFDLASIMKSFSEKHPNIMVNFEIYNLSELNRKLNDLDFIFTNNLELDYIKDYNISNLEDVELCLAISKEHMLSGKRSVSMRDIAEETYYVLSEDNSASSLKYASMLFPIAAKNNKLIPVSNIQSQMMNVAWNKGVALVSKSLIRGYEKDIHLVHIKDLPIDFKKIIAYKKRKLSLEESALLKHIKNYYTYK</sequence>